<gene>
    <name evidence="9" type="ORF">CBOVIS_LOCUS11825</name>
</gene>
<feature type="domain" description="EGF-like" evidence="8">
    <location>
        <begin position="219"/>
        <end position="256"/>
    </location>
</feature>
<keyword evidence="3 4" id="KW-1015">Disulfide bond</keyword>
<comment type="caution">
    <text evidence="4">Lacks conserved residue(s) required for the propagation of feature annotation.</text>
</comment>
<comment type="caution">
    <text evidence="9">The sequence shown here is derived from an EMBL/GenBank/DDBJ whole genome shotgun (WGS) entry which is preliminary data.</text>
</comment>
<keyword evidence="6" id="KW-0812">Transmembrane</keyword>
<evidence type="ECO:0000256" key="1">
    <source>
        <dbReference type="ARBA" id="ARBA00022536"/>
    </source>
</evidence>
<dbReference type="AlphaFoldDB" id="A0A8S1F336"/>
<keyword evidence="2" id="KW-0677">Repeat</keyword>
<keyword evidence="10" id="KW-1185">Reference proteome</keyword>
<dbReference type="Gene3D" id="2.10.25.10">
    <property type="entry name" value="Laminin"/>
    <property type="match status" value="2"/>
</dbReference>
<dbReference type="PROSITE" id="PS50026">
    <property type="entry name" value="EGF_3"/>
    <property type="match status" value="3"/>
</dbReference>
<proteinExistence type="predicted"/>
<dbReference type="SUPFAM" id="SSF57196">
    <property type="entry name" value="EGF/Laminin"/>
    <property type="match status" value="2"/>
</dbReference>
<name>A0A8S1F336_9PELO</name>
<protein>
    <recommendedName>
        <fullName evidence="8">EGF-like domain-containing protein</fullName>
    </recommendedName>
</protein>
<keyword evidence="1 4" id="KW-0245">EGF-like domain</keyword>
<feature type="region of interest" description="Disordered" evidence="5">
    <location>
        <begin position="509"/>
        <end position="561"/>
    </location>
</feature>
<dbReference type="Proteomes" id="UP000494206">
    <property type="component" value="Unassembled WGS sequence"/>
</dbReference>
<feature type="disulfide bond" evidence="4">
    <location>
        <begin position="246"/>
        <end position="255"/>
    </location>
</feature>
<evidence type="ECO:0000256" key="2">
    <source>
        <dbReference type="ARBA" id="ARBA00022737"/>
    </source>
</evidence>
<evidence type="ECO:0000256" key="6">
    <source>
        <dbReference type="SAM" id="Phobius"/>
    </source>
</evidence>
<feature type="compositionally biased region" description="Acidic residues" evidence="5">
    <location>
        <begin position="625"/>
        <end position="636"/>
    </location>
</feature>
<dbReference type="Pfam" id="PF00008">
    <property type="entry name" value="EGF"/>
    <property type="match status" value="2"/>
</dbReference>
<feature type="domain" description="EGF-like" evidence="8">
    <location>
        <begin position="299"/>
        <end position="333"/>
    </location>
</feature>
<dbReference type="PROSITE" id="PS01186">
    <property type="entry name" value="EGF_2"/>
    <property type="match status" value="2"/>
</dbReference>
<evidence type="ECO:0000313" key="10">
    <source>
        <dbReference type="Proteomes" id="UP000494206"/>
    </source>
</evidence>
<keyword evidence="7" id="KW-0732">Signal</keyword>
<feature type="compositionally biased region" description="Acidic residues" evidence="5">
    <location>
        <begin position="537"/>
        <end position="551"/>
    </location>
</feature>
<feature type="compositionally biased region" description="Low complexity" evidence="5">
    <location>
        <begin position="573"/>
        <end position="585"/>
    </location>
</feature>
<accession>A0A8S1F336</accession>
<dbReference type="InterPro" id="IPR051022">
    <property type="entry name" value="Notch_Cell-Fate_Det"/>
</dbReference>
<feature type="region of interest" description="Disordered" evidence="5">
    <location>
        <begin position="573"/>
        <end position="647"/>
    </location>
</feature>
<dbReference type="InterPro" id="IPR000742">
    <property type="entry name" value="EGF"/>
</dbReference>
<evidence type="ECO:0000256" key="4">
    <source>
        <dbReference type="PROSITE-ProRule" id="PRU00076"/>
    </source>
</evidence>
<feature type="domain" description="EGF-like" evidence="8">
    <location>
        <begin position="257"/>
        <end position="292"/>
    </location>
</feature>
<dbReference type="OrthoDB" id="283575at2759"/>
<evidence type="ECO:0000313" key="9">
    <source>
        <dbReference type="EMBL" id="CAB3410276.1"/>
    </source>
</evidence>
<feature type="region of interest" description="Disordered" evidence="5">
    <location>
        <begin position="671"/>
        <end position="693"/>
    </location>
</feature>
<evidence type="ECO:0000259" key="8">
    <source>
        <dbReference type="PROSITE" id="PS50026"/>
    </source>
</evidence>
<evidence type="ECO:0000256" key="7">
    <source>
        <dbReference type="SAM" id="SignalP"/>
    </source>
</evidence>
<feature type="compositionally biased region" description="Polar residues" evidence="5">
    <location>
        <begin position="509"/>
        <end position="525"/>
    </location>
</feature>
<keyword evidence="6" id="KW-1133">Transmembrane helix</keyword>
<dbReference type="SMART" id="SM00181">
    <property type="entry name" value="EGF"/>
    <property type="match status" value="4"/>
</dbReference>
<keyword evidence="6" id="KW-0472">Membrane</keyword>
<feature type="compositionally biased region" description="Acidic residues" evidence="5">
    <location>
        <begin position="586"/>
        <end position="599"/>
    </location>
</feature>
<dbReference type="PANTHER" id="PTHR24049">
    <property type="entry name" value="CRUMBS FAMILY MEMBER"/>
    <property type="match status" value="1"/>
</dbReference>
<feature type="disulfide bond" evidence="4">
    <location>
        <begin position="323"/>
        <end position="332"/>
    </location>
</feature>
<feature type="chain" id="PRO_5035754869" description="EGF-like domain-containing protein" evidence="7">
    <location>
        <begin position="20"/>
        <end position="787"/>
    </location>
</feature>
<evidence type="ECO:0000256" key="5">
    <source>
        <dbReference type="SAM" id="MobiDB-lite"/>
    </source>
</evidence>
<organism evidence="9 10">
    <name type="scientific">Caenorhabditis bovis</name>
    <dbReference type="NCBI Taxonomy" id="2654633"/>
    <lineage>
        <taxon>Eukaryota</taxon>
        <taxon>Metazoa</taxon>
        <taxon>Ecdysozoa</taxon>
        <taxon>Nematoda</taxon>
        <taxon>Chromadorea</taxon>
        <taxon>Rhabditida</taxon>
        <taxon>Rhabditina</taxon>
        <taxon>Rhabditomorpha</taxon>
        <taxon>Rhabditoidea</taxon>
        <taxon>Rhabditidae</taxon>
        <taxon>Peloderinae</taxon>
        <taxon>Caenorhabditis</taxon>
    </lineage>
</organism>
<sequence length="787" mass="85320">MTNLCRILSLFGVFLAVYGQNIEDDVHHFTNPAHGNAVWIIDDSSLPWKGGYKFLRSLTGAPTTLLSVVDSSTGVTLGQCIAPQDFNENHTKKWEDFQWKLTLAHLECTFGGSNSTLIPFNNGAGTPRTYSVRIQAATGPSCLRDLTVQDEQPTGCPPHLTRNSFSANAFNCSCPYLSSAMEDGESETEDIDMLANSPQFPLFKGIEQGSGVTKPWTLSPSPCAQHECLNNGTCLVSQEGTATCLCRNGFTGNQCELDVCSSVPCQNGGVCRSNAGIAYCDCAPNFTGLLCESGLEEGVRPTCNPECSNGECVEKNGIAQCECRQGFTGSNCNVLDVCLGDAACSMFGPNAKCVLDDNMDNFTSTILINGTYDCYCPHPINGQFVDCMQLHAPTTGVPTSGAPATFPVLEMSKIPIASSTSTPIMAPVSTNVQTEPVQTSRVTVTREPMRPIEITMSTTLPPPFSQHIITAGNVQTVPTTSQTQTTETFATAETSFATQSPTTFIFPNTPETTAIPSSNSPQTKFVQPMVPDNEDHREEEEEEEEEEDTEEQFPTPSTMNMIPVNFMTTTAQTTMSSTTVALETTTTEEEDEEEVEETETTNNGDMTTEVTDEPTEATTTTMEDTTTEEFEDESEESQTSTTAQTGLPFWMTSSTTSEIQEVTTMTPVVQPEVTTTEESKEAQPEEPTDGNAVLMPKNTVQVTTPDGVIHQHSSNGKQSSAAASWIIAIIALIVLGLLLLATSLFILRYIRQSRKLHGKYNPAREEHNLSAAYAMPMSHIAKEERLI</sequence>
<feature type="transmembrane region" description="Helical" evidence="6">
    <location>
        <begin position="722"/>
        <end position="747"/>
    </location>
</feature>
<dbReference type="PROSITE" id="PS00022">
    <property type="entry name" value="EGF_1"/>
    <property type="match status" value="3"/>
</dbReference>
<evidence type="ECO:0000256" key="3">
    <source>
        <dbReference type="ARBA" id="ARBA00023157"/>
    </source>
</evidence>
<dbReference type="EMBL" id="CADEPM010000010">
    <property type="protein sequence ID" value="CAB3410276.1"/>
    <property type="molecule type" value="Genomic_DNA"/>
</dbReference>
<reference evidence="9 10" key="1">
    <citation type="submission" date="2020-04" db="EMBL/GenBank/DDBJ databases">
        <authorList>
            <person name="Laetsch R D."/>
            <person name="Stevens L."/>
            <person name="Kumar S."/>
            <person name="Blaxter L. M."/>
        </authorList>
    </citation>
    <scope>NUCLEOTIDE SEQUENCE [LARGE SCALE GENOMIC DNA]</scope>
</reference>
<dbReference type="CDD" id="cd00054">
    <property type="entry name" value="EGF_CA"/>
    <property type="match status" value="2"/>
</dbReference>
<feature type="signal peptide" evidence="7">
    <location>
        <begin position="1"/>
        <end position="19"/>
    </location>
</feature>
<feature type="disulfide bond" evidence="4">
    <location>
        <begin position="282"/>
        <end position="291"/>
    </location>
</feature>
<dbReference type="GO" id="GO:0016020">
    <property type="term" value="C:membrane"/>
    <property type="evidence" value="ECO:0007669"/>
    <property type="project" value="UniProtKB-SubCell"/>
</dbReference>